<dbReference type="SUPFAM" id="SSF81301">
    <property type="entry name" value="Nucleotidyltransferase"/>
    <property type="match status" value="1"/>
</dbReference>
<feature type="domain" description="Polymerase nucleotidyl transferase" evidence="2">
    <location>
        <begin position="25"/>
        <end position="59"/>
    </location>
</feature>
<organism evidence="4 5">
    <name type="scientific">Plantactinospora endophytica</name>
    <dbReference type="NCBI Taxonomy" id="673535"/>
    <lineage>
        <taxon>Bacteria</taxon>
        <taxon>Bacillati</taxon>
        <taxon>Actinomycetota</taxon>
        <taxon>Actinomycetes</taxon>
        <taxon>Micromonosporales</taxon>
        <taxon>Micromonosporaceae</taxon>
        <taxon>Plantactinospora</taxon>
    </lineage>
</organism>
<evidence type="ECO:0000256" key="1">
    <source>
        <dbReference type="ARBA" id="ARBA00022679"/>
    </source>
</evidence>
<keyword evidence="5" id="KW-1185">Reference proteome</keyword>
<comment type="caution">
    <text evidence="4">The sequence shown here is derived from an EMBL/GenBank/DDBJ whole genome shotgun (WGS) entry which is preliminary data.</text>
</comment>
<accession>A0ABQ4E636</accession>
<dbReference type="Pfam" id="PF01909">
    <property type="entry name" value="NTP_transf_2"/>
    <property type="match status" value="1"/>
</dbReference>
<evidence type="ECO:0008006" key="6">
    <source>
        <dbReference type="Google" id="ProtNLM"/>
    </source>
</evidence>
<keyword evidence="1" id="KW-0808">Transferase</keyword>
<dbReference type="EMBL" id="BONW01000025">
    <property type="protein sequence ID" value="GIG90174.1"/>
    <property type="molecule type" value="Genomic_DNA"/>
</dbReference>
<name>A0ABQ4E636_9ACTN</name>
<evidence type="ECO:0000313" key="4">
    <source>
        <dbReference type="EMBL" id="GIG90174.1"/>
    </source>
</evidence>
<evidence type="ECO:0000313" key="5">
    <source>
        <dbReference type="Proteomes" id="UP000646749"/>
    </source>
</evidence>
<proteinExistence type="predicted"/>
<evidence type="ECO:0000259" key="3">
    <source>
        <dbReference type="Pfam" id="PF13427"/>
    </source>
</evidence>
<protein>
    <recommendedName>
        <fullName evidence="6">DUF4111 domain-containing protein</fullName>
    </recommendedName>
</protein>
<dbReference type="Pfam" id="PF13427">
    <property type="entry name" value="AadA_C"/>
    <property type="match status" value="1"/>
</dbReference>
<evidence type="ECO:0000259" key="2">
    <source>
        <dbReference type="Pfam" id="PF01909"/>
    </source>
</evidence>
<dbReference type="Proteomes" id="UP000646749">
    <property type="component" value="Unassembled WGS sequence"/>
</dbReference>
<gene>
    <name evidence="4" type="ORF">Pen02_51100</name>
</gene>
<reference evidence="4 5" key="1">
    <citation type="submission" date="2021-01" db="EMBL/GenBank/DDBJ databases">
        <title>Whole genome shotgun sequence of Plantactinospora endophytica NBRC 110450.</title>
        <authorList>
            <person name="Komaki H."/>
            <person name="Tamura T."/>
        </authorList>
    </citation>
    <scope>NUCLEOTIDE SEQUENCE [LARGE SCALE GENOMIC DNA]</scope>
    <source>
        <strain evidence="4 5">NBRC 110450</strain>
    </source>
</reference>
<feature type="domain" description="Adenylyltransferase AadA C-terminal" evidence="3">
    <location>
        <begin position="186"/>
        <end position="238"/>
    </location>
</feature>
<dbReference type="InterPro" id="IPR043519">
    <property type="entry name" value="NT_sf"/>
</dbReference>
<dbReference type="InterPro" id="IPR002934">
    <property type="entry name" value="Polymerase_NTP_transf_dom"/>
</dbReference>
<dbReference type="InterPro" id="IPR025184">
    <property type="entry name" value="AadA_C"/>
</dbReference>
<sequence length="269" mass="29919">MLDVTPHPLVRQLLVDYLAIVDAELPGRVEGLYLVGSVALDDFRPGVSDVDFVAVTAEPLLPDAARAVGRTHARMARRHRRPHFDGIYVTWQDLAADPSTTVDALDAHEGRVRRRGPDGGDPVAWHTLAEHGVPVRGPRREDVEVWTDRRALAAWTHRNLDEYWRRWLHATSRTVSAQGFAGLTAQGPAWGVLGVSRLHYTLATGEITSKSGAGRYARETFDPRWRRIVDECLRIRGGGSGPGYRSPFARRRDALDFVAMAIDDAHRIG</sequence>